<keyword evidence="3" id="KW-1185">Reference proteome</keyword>
<sequence length="148" mass="15365">MALWECAECTTAYAVGLSACPHCKSTKRVEDDMPKITRHGGPSVAGAVVTGGAWGDSDTWPDADTGQLQSEHGPELADQPDGEAETVTEVPSSPGNSSSASPEKPETSQKKSARAPRKRAPTTGNRSKRTRKADSDADTTAGDGPTTP</sequence>
<dbReference type="RefSeq" id="WP_165298225.1">
    <property type="nucleotide sequence ID" value="NZ_JAAKZZ010000063.1"/>
</dbReference>
<accession>A0A6G4WUJ4</accession>
<dbReference type="EMBL" id="JAAKZZ010000063">
    <property type="protein sequence ID" value="NGO68522.1"/>
    <property type="molecule type" value="Genomic_DNA"/>
</dbReference>
<feature type="region of interest" description="Disordered" evidence="1">
    <location>
        <begin position="34"/>
        <end position="148"/>
    </location>
</feature>
<feature type="compositionally biased region" description="Low complexity" evidence="1">
    <location>
        <begin position="138"/>
        <end position="148"/>
    </location>
</feature>
<feature type="compositionally biased region" description="Low complexity" evidence="1">
    <location>
        <begin position="91"/>
        <end position="102"/>
    </location>
</feature>
<dbReference type="AlphaFoldDB" id="A0A6G4WUJ4"/>
<gene>
    <name evidence="2" type="ORF">G5C65_09170</name>
</gene>
<comment type="caution">
    <text evidence="2">The sequence shown here is derived from an EMBL/GenBank/DDBJ whole genome shotgun (WGS) entry which is preliminary data.</text>
</comment>
<proteinExistence type="predicted"/>
<protein>
    <submittedName>
        <fullName evidence="2">Uncharacterized protein</fullName>
    </submittedName>
</protein>
<evidence type="ECO:0000256" key="1">
    <source>
        <dbReference type="SAM" id="MobiDB-lite"/>
    </source>
</evidence>
<reference evidence="2 3" key="1">
    <citation type="submission" date="2020-02" db="EMBL/GenBank/DDBJ databases">
        <title>Whole-genome analyses of novel actinobacteria.</title>
        <authorList>
            <person name="Sahin N."/>
            <person name="Tatar D."/>
        </authorList>
    </citation>
    <scope>NUCLEOTIDE SEQUENCE [LARGE SCALE GENOMIC DNA]</scope>
    <source>
        <strain evidence="2 3">SB3404</strain>
    </source>
</reference>
<dbReference type="Proteomes" id="UP000477722">
    <property type="component" value="Unassembled WGS sequence"/>
</dbReference>
<organism evidence="2 3">
    <name type="scientific">Streptomyces boncukensis</name>
    <dbReference type="NCBI Taxonomy" id="2711219"/>
    <lineage>
        <taxon>Bacteria</taxon>
        <taxon>Bacillati</taxon>
        <taxon>Actinomycetota</taxon>
        <taxon>Actinomycetes</taxon>
        <taxon>Kitasatosporales</taxon>
        <taxon>Streptomycetaceae</taxon>
        <taxon>Streptomyces</taxon>
    </lineage>
</organism>
<feature type="compositionally biased region" description="Basic residues" evidence="1">
    <location>
        <begin position="111"/>
        <end position="131"/>
    </location>
</feature>
<evidence type="ECO:0000313" key="3">
    <source>
        <dbReference type="Proteomes" id="UP000477722"/>
    </source>
</evidence>
<evidence type="ECO:0000313" key="2">
    <source>
        <dbReference type="EMBL" id="NGO68522.1"/>
    </source>
</evidence>
<name>A0A6G4WUJ4_9ACTN</name>
<feature type="compositionally biased region" description="Low complexity" evidence="1">
    <location>
        <begin position="40"/>
        <end position="51"/>
    </location>
</feature>